<gene>
    <name evidence="3" type="ORF">CD178_03008</name>
</gene>
<evidence type="ECO:0000259" key="2">
    <source>
        <dbReference type="Pfam" id="PF13454"/>
    </source>
</evidence>
<evidence type="ECO:0000313" key="3">
    <source>
        <dbReference type="EMBL" id="AXY23752.1"/>
    </source>
</evidence>
<evidence type="ECO:0000256" key="1">
    <source>
        <dbReference type="SAM" id="MobiDB-lite"/>
    </source>
</evidence>
<dbReference type="InterPro" id="IPR038732">
    <property type="entry name" value="HpyO/CreE_NAD-binding"/>
</dbReference>
<reference evidence="3 4" key="1">
    <citation type="submission" date="2017-08" db="EMBL/GenBank/DDBJ databases">
        <title>Complete genome sequence of Gluconacetobacter saccharivorans CV1 isolated from Fermented Vinegar.</title>
        <authorList>
            <person name="Kim S.-Y."/>
        </authorList>
    </citation>
    <scope>NUCLEOTIDE SEQUENCE [LARGE SCALE GENOMIC DNA]</scope>
    <source>
        <strain evidence="3 4">CV1</strain>
        <plasmid evidence="3 4">unnamed1</plasmid>
    </source>
</reference>
<dbReference type="PANTHER" id="PTHR40254:SF1">
    <property type="entry name" value="BLR0577 PROTEIN"/>
    <property type="match status" value="1"/>
</dbReference>
<dbReference type="AlphaFoldDB" id="A0A347WFV9"/>
<dbReference type="SUPFAM" id="SSF51905">
    <property type="entry name" value="FAD/NAD(P)-binding domain"/>
    <property type="match status" value="1"/>
</dbReference>
<evidence type="ECO:0000313" key="4">
    <source>
        <dbReference type="Proteomes" id="UP000264120"/>
    </source>
</evidence>
<proteinExistence type="predicted"/>
<feature type="compositionally biased region" description="Basic residues" evidence="1">
    <location>
        <begin position="235"/>
        <end position="245"/>
    </location>
</feature>
<geneLocation type="plasmid" evidence="3 4">
    <name>unnamed1</name>
</geneLocation>
<feature type="domain" description="FAD-dependent urate hydroxylase HpyO/Asp monooxygenase CreE-like FAD/NAD(P)-binding" evidence="2">
    <location>
        <begin position="11"/>
        <end position="163"/>
    </location>
</feature>
<sequence length="479" mass="51494">MPVFSSIPHIAIIGGGFSGAALAWHLARGASGPQRITVFEPRPFLGAGLAYGATDPQHRVNVPATRMSIDTANPDDFANWIRQTGALADDPDAIRPDGSHFPARSVFGRYMADRLAPLLHGGVVTHLRRRVVSVHRGRGDGWVLTDARGQSTTADIVVIATSHPAPQAPAVLRDLPPGGDGAPRLITNPWDGTALHAIGEADRVLIIGTGLSMADVVATLTDRGHHGPITAISRRGQRPRGHHHGALTPTGQFASPPSRTARHLLRTIRHAVADAAGQPWQAVFDRIREQGPDIWAALPVVERRRLIRHLRPFWDTHRFRIAPQADDILRQRERDGTLEIRAGRVVEVDSRRGTFVATIRHGANPARQGTYDAIITTTGPAHDAILKTVPFLSELAAAGWVEMDATGLGLHVDALGRACVGTAHAGNLFVAGPLARGRFGELMGLPEVTRYAEKLAITLSALTTLHATGHHSHKEQVTT</sequence>
<keyword evidence="3" id="KW-0614">Plasmid</keyword>
<feature type="compositionally biased region" description="Polar residues" evidence="1">
    <location>
        <begin position="249"/>
        <end position="258"/>
    </location>
</feature>
<feature type="region of interest" description="Disordered" evidence="1">
    <location>
        <begin position="227"/>
        <end position="258"/>
    </location>
</feature>
<dbReference type="KEGG" id="ksc:CD178_03008"/>
<keyword evidence="3" id="KW-0489">Methyltransferase</keyword>
<keyword evidence="4" id="KW-1185">Reference proteome</keyword>
<name>A0A347WFV9_9PROT</name>
<dbReference type="InterPro" id="IPR036188">
    <property type="entry name" value="FAD/NAD-bd_sf"/>
</dbReference>
<dbReference type="RefSeq" id="WP_118963825.1">
    <property type="nucleotide sequence ID" value="NZ_CP023037.1"/>
</dbReference>
<dbReference type="Gene3D" id="3.50.50.60">
    <property type="entry name" value="FAD/NAD(P)-binding domain"/>
    <property type="match status" value="1"/>
</dbReference>
<organism evidence="3 4">
    <name type="scientific">Komagataeibacter saccharivorans</name>
    <dbReference type="NCBI Taxonomy" id="265959"/>
    <lineage>
        <taxon>Bacteria</taxon>
        <taxon>Pseudomonadati</taxon>
        <taxon>Pseudomonadota</taxon>
        <taxon>Alphaproteobacteria</taxon>
        <taxon>Acetobacterales</taxon>
        <taxon>Acetobacteraceae</taxon>
        <taxon>Komagataeibacter</taxon>
    </lineage>
</organism>
<dbReference type="InterPro" id="IPR052189">
    <property type="entry name" value="L-asp_N-monooxygenase_NS-form"/>
</dbReference>
<dbReference type="PANTHER" id="PTHR40254">
    <property type="entry name" value="BLR0577 PROTEIN"/>
    <property type="match status" value="1"/>
</dbReference>
<protein>
    <submittedName>
        <fullName evidence="3">Bifunctional tRNA (Mnm(5)s(2)U34)-methyltransferase/FAD-dependent cmnm(5)s(2)U34 oxidoreductase</fullName>
    </submittedName>
</protein>
<accession>A0A347WFV9</accession>
<keyword evidence="3" id="KW-0808">Transferase</keyword>
<dbReference type="Pfam" id="PF13454">
    <property type="entry name" value="NAD_binding_9"/>
    <property type="match status" value="1"/>
</dbReference>
<dbReference type="EMBL" id="CP023037">
    <property type="protein sequence ID" value="AXY23752.1"/>
    <property type="molecule type" value="Genomic_DNA"/>
</dbReference>
<dbReference type="OrthoDB" id="101972at2"/>
<dbReference type="GO" id="GO:0008168">
    <property type="term" value="F:methyltransferase activity"/>
    <property type="evidence" value="ECO:0007669"/>
    <property type="project" value="UniProtKB-KW"/>
</dbReference>
<dbReference type="Proteomes" id="UP000264120">
    <property type="component" value="Plasmid unnamed1"/>
</dbReference>
<dbReference type="GO" id="GO:0032259">
    <property type="term" value="P:methylation"/>
    <property type="evidence" value="ECO:0007669"/>
    <property type="project" value="UniProtKB-KW"/>
</dbReference>